<organism evidence="3 4">
    <name type="scientific">Methylocystis heyeri</name>
    <dbReference type="NCBI Taxonomy" id="391905"/>
    <lineage>
        <taxon>Bacteria</taxon>
        <taxon>Pseudomonadati</taxon>
        <taxon>Pseudomonadota</taxon>
        <taxon>Alphaproteobacteria</taxon>
        <taxon>Hyphomicrobiales</taxon>
        <taxon>Methylocystaceae</taxon>
        <taxon>Methylocystis</taxon>
    </lineage>
</organism>
<protein>
    <submittedName>
        <fullName evidence="3">Metallo-mystery pair system four-Cys motif protein</fullName>
    </submittedName>
</protein>
<reference evidence="3 4" key="1">
    <citation type="submission" date="2019-11" db="EMBL/GenBank/DDBJ databases">
        <title>The genome sequence of Methylocystis heyeri.</title>
        <authorList>
            <person name="Oshkin I.Y."/>
            <person name="Miroshnikov K."/>
            <person name="Dedysh S.N."/>
        </authorList>
    </citation>
    <scope>NUCLEOTIDE SEQUENCE [LARGE SCALE GENOMIC DNA]</scope>
    <source>
        <strain evidence="3 4">H2</strain>
    </source>
</reference>
<accession>A0A6B8KEN7</accession>
<name>A0A6B8KEN7_9HYPH</name>
<feature type="domain" description="Copper-binding protein MbnP-like" evidence="2">
    <location>
        <begin position="28"/>
        <end position="266"/>
    </location>
</feature>
<dbReference type="InterPro" id="IPR046863">
    <property type="entry name" value="MbnP-like_dom"/>
</dbReference>
<evidence type="ECO:0000259" key="2">
    <source>
        <dbReference type="Pfam" id="PF20243"/>
    </source>
</evidence>
<evidence type="ECO:0000313" key="3">
    <source>
        <dbReference type="EMBL" id="QGM45038.1"/>
    </source>
</evidence>
<dbReference type="InterPro" id="IPR023977">
    <property type="entry name" value="MbnP-like"/>
</dbReference>
<dbReference type="KEGG" id="mhey:H2LOC_004675"/>
<dbReference type="AlphaFoldDB" id="A0A6B8KEN7"/>
<dbReference type="RefSeq" id="WP_136495328.1">
    <property type="nucleotide sequence ID" value="NZ_CP046052.1"/>
</dbReference>
<keyword evidence="1" id="KW-0732">Signal</keyword>
<dbReference type="OrthoDB" id="64245at2"/>
<feature type="chain" id="PRO_5025370054" evidence="1">
    <location>
        <begin position="22"/>
        <end position="320"/>
    </location>
</feature>
<dbReference type="Pfam" id="PF20243">
    <property type="entry name" value="MbnP"/>
    <property type="match status" value="1"/>
</dbReference>
<dbReference type="Proteomes" id="UP000309061">
    <property type="component" value="Chromosome"/>
</dbReference>
<dbReference type="EMBL" id="CP046052">
    <property type="protein sequence ID" value="QGM45038.1"/>
    <property type="molecule type" value="Genomic_DNA"/>
</dbReference>
<feature type="signal peptide" evidence="1">
    <location>
        <begin position="1"/>
        <end position="21"/>
    </location>
</feature>
<evidence type="ECO:0000256" key="1">
    <source>
        <dbReference type="SAM" id="SignalP"/>
    </source>
</evidence>
<keyword evidence="4" id="KW-1185">Reference proteome</keyword>
<proteinExistence type="predicted"/>
<dbReference type="NCBIfam" id="TIGR04052">
    <property type="entry name" value="MbnP_like_WxW"/>
    <property type="match status" value="1"/>
</dbReference>
<evidence type="ECO:0000313" key="4">
    <source>
        <dbReference type="Proteomes" id="UP000309061"/>
    </source>
</evidence>
<gene>
    <name evidence="3" type="ORF">H2LOC_004675</name>
</gene>
<sequence length="320" mass="33114">MRVSLIAIISTLAALSGTSLAAAGAKQQPVAINFALVADGKQVGCGAPLANLGSGHLDAKLHDARFYVSDVKLIDKKGERAPIALAQNDWQYADLALLDFKDARGGNSPCSQSNPAKNTVLTGSVPAGAYVGVEFTVGVPVESRVDGKTVALNHSSYETAPAPLDIATMAWNWQGGRKFLLIEVDPPAAVAKSDGSKARTWMVHLGSNSCKGNPATGEIVACAHQNRFVVTLDHFDAKTQQVDLDLTTLFRDSDISVDKGGAVGCMTGLDDPECPAIFKAMGLNLTDTAPGANDAGLQTKAGVSSIFSAGPIAALVGAKK</sequence>